<dbReference type="InterPro" id="IPR050059">
    <property type="entry name" value="ATP_synthase_B_chain"/>
</dbReference>
<evidence type="ECO:0000256" key="10">
    <source>
        <dbReference type="ARBA" id="ARBA00025198"/>
    </source>
</evidence>
<evidence type="ECO:0000256" key="1">
    <source>
        <dbReference type="ARBA" id="ARBA00005513"/>
    </source>
</evidence>
<organism evidence="17 18">
    <name type="scientific">Wenxinia saemankumensis</name>
    <dbReference type="NCBI Taxonomy" id="1447782"/>
    <lineage>
        <taxon>Bacteria</taxon>
        <taxon>Pseudomonadati</taxon>
        <taxon>Pseudomonadota</taxon>
        <taxon>Alphaproteobacteria</taxon>
        <taxon>Rhodobacterales</taxon>
        <taxon>Roseobacteraceae</taxon>
        <taxon>Wenxinia</taxon>
    </lineage>
</organism>
<feature type="chain" id="PRO_5012093317" description="ATP synthase subunit b" evidence="16">
    <location>
        <begin position="19"/>
        <end position="185"/>
    </location>
</feature>
<keyword evidence="18" id="KW-1185">Reference proteome</keyword>
<dbReference type="NCBIfam" id="NF009989">
    <property type="entry name" value="PRK13455.1"/>
    <property type="match status" value="1"/>
</dbReference>
<keyword evidence="16" id="KW-0732">Signal</keyword>
<dbReference type="OrthoDB" id="8479836at2"/>
<keyword evidence="4 13" id="KW-0812">Transmembrane</keyword>
<dbReference type="STRING" id="1447782.SAMN05444417_2925"/>
<feature type="coiled-coil region" evidence="15">
    <location>
        <begin position="61"/>
        <end position="146"/>
    </location>
</feature>
<comment type="subunit">
    <text evidence="13">F-type ATPases have 2 components, F(1) - the catalytic core - and F(0) - the membrane proton channel. F(1) has five subunits: alpha(3), beta(3), gamma(1), delta(1), epsilon(1). F(0) has three main subunits: a(1), b(2) and c(10-14). The alpha and beta chains form an alternating ring which encloses part of the gamma chain. F(1) is attached to F(0) by a central stalk formed by the gamma and epsilon chains, while a peripheral stalk is formed by the delta and b chains.</text>
</comment>
<keyword evidence="2 13" id="KW-0813">Transport</keyword>
<keyword evidence="6 13" id="KW-1133">Transmembrane helix</keyword>
<dbReference type="RefSeq" id="WP_073332386.1">
    <property type="nucleotide sequence ID" value="NZ_FQYO01000005.1"/>
</dbReference>
<dbReference type="Proteomes" id="UP000184292">
    <property type="component" value="Unassembled WGS sequence"/>
</dbReference>
<dbReference type="PANTHER" id="PTHR33445">
    <property type="entry name" value="ATP SYNTHASE SUBUNIT B', CHLOROPLASTIC"/>
    <property type="match status" value="1"/>
</dbReference>
<dbReference type="CDD" id="cd06503">
    <property type="entry name" value="ATP-synt_Fo_b"/>
    <property type="match status" value="1"/>
</dbReference>
<evidence type="ECO:0000256" key="7">
    <source>
        <dbReference type="ARBA" id="ARBA00023065"/>
    </source>
</evidence>
<keyword evidence="7 13" id="KW-0406">Ion transport</keyword>
<dbReference type="GO" id="GO:0012505">
    <property type="term" value="C:endomembrane system"/>
    <property type="evidence" value="ECO:0007669"/>
    <property type="project" value="UniProtKB-SubCell"/>
</dbReference>
<dbReference type="PANTHER" id="PTHR33445:SF1">
    <property type="entry name" value="ATP SYNTHASE SUBUNIT B"/>
    <property type="match status" value="1"/>
</dbReference>
<evidence type="ECO:0000256" key="14">
    <source>
        <dbReference type="RuleBase" id="RU003848"/>
    </source>
</evidence>
<keyword evidence="13" id="KW-1003">Cell membrane</keyword>
<comment type="subcellular location">
    <subcellularLocation>
        <location evidence="13">Cell membrane</location>
        <topology evidence="13">Single-pass membrane protein</topology>
    </subcellularLocation>
    <subcellularLocation>
        <location evidence="12">Endomembrane system</location>
        <topology evidence="12">Single-pass membrane protein</topology>
    </subcellularLocation>
</comment>
<gene>
    <name evidence="13" type="primary">atpF</name>
    <name evidence="17" type="ORF">SAMN05444417_2925</name>
</gene>
<proteinExistence type="inferred from homology"/>
<dbReference type="InterPro" id="IPR002146">
    <property type="entry name" value="ATP_synth_b/b'su_bac/chlpt"/>
</dbReference>
<accession>A0A1M6GTY2</accession>
<keyword evidence="15" id="KW-0175">Coiled coil</keyword>
<reference evidence="17 18" key="1">
    <citation type="submission" date="2016-11" db="EMBL/GenBank/DDBJ databases">
        <authorList>
            <person name="Jaros S."/>
            <person name="Januszkiewicz K."/>
            <person name="Wedrychowicz H."/>
        </authorList>
    </citation>
    <scope>NUCLEOTIDE SEQUENCE [LARGE SCALE GENOMIC DNA]</scope>
    <source>
        <strain evidence="17 18">DSM 100565</strain>
    </source>
</reference>
<dbReference type="GO" id="GO:0046933">
    <property type="term" value="F:proton-transporting ATP synthase activity, rotational mechanism"/>
    <property type="evidence" value="ECO:0007669"/>
    <property type="project" value="UniProtKB-UniRule"/>
</dbReference>
<evidence type="ECO:0000256" key="9">
    <source>
        <dbReference type="ARBA" id="ARBA00023310"/>
    </source>
</evidence>
<evidence type="ECO:0000256" key="12">
    <source>
        <dbReference type="ARBA" id="ARBA00037847"/>
    </source>
</evidence>
<name>A0A1M6GTY2_9RHOB</name>
<dbReference type="AlphaFoldDB" id="A0A1M6GTY2"/>
<feature type="signal peptide" evidence="16">
    <location>
        <begin position="1"/>
        <end position="18"/>
    </location>
</feature>
<evidence type="ECO:0000256" key="15">
    <source>
        <dbReference type="SAM" id="Coils"/>
    </source>
</evidence>
<sequence>MKKLLLATALLVPAPAFAAGDVFFSLRNTDFVVLIAFLVFVGILIFAGVPKQLSGMLDKRADGIRKDLAEARALRDEAQALLASYEKKKGEVQAQADRIVANARDEAERSAEQAKADIATSVDRRMAAAEEQIANAEARAVREVRDRAITVAVAAAREVIAGRMSEDQANALIDRSIDTVGAKLH</sequence>
<evidence type="ECO:0000256" key="2">
    <source>
        <dbReference type="ARBA" id="ARBA00022448"/>
    </source>
</evidence>
<keyword evidence="5 13" id="KW-0375">Hydrogen ion transport</keyword>
<keyword evidence="8 13" id="KW-0472">Membrane</keyword>
<dbReference type="GO" id="GO:0005886">
    <property type="term" value="C:plasma membrane"/>
    <property type="evidence" value="ECO:0007669"/>
    <property type="project" value="UniProtKB-SubCell"/>
</dbReference>
<dbReference type="GO" id="GO:0046961">
    <property type="term" value="F:proton-transporting ATPase activity, rotational mechanism"/>
    <property type="evidence" value="ECO:0007669"/>
    <property type="project" value="TreeGrafter"/>
</dbReference>
<keyword evidence="9 13" id="KW-0066">ATP synthesis</keyword>
<evidence type="ECO:0000256" key="5">
    <source>
        <dbReference type="ARBA" id="ARBA00022781"/>
    </source>
</evidence>
<evidence type="ECO:0000256" key="3">
    <source>
        <dbReference type="ARBA" id="ARBA00022547"/>
    </source>
</evidence>
<feature type="transmembrane region" description="Helical" evidence="13">
    <location>
        <begin position="28"/>
        <end position="49"/>
    </location>
</feature>
<evidence type="ECO:0000313" key="17">
    <source>
        <dbReference type="EMBL" id="SHJ13426.1"/>
    </source>
</evidence>
<comment type="function">
    <text evidence="10 13">F(1)F(0) ATP synthase produces ATP from ADP in the presence of a proton or sodium gradient. F-type ATPases consist of two structural domains, F(1) containing the extramembraneous catalytic core and F(0) containing the membrane proton channel, linked together by a central stalk and a peripheral stalk. During catalysis, ATP synthesis in the catalytic domain of F(1) is coupled via a rotary mechanism of the central stalk subunits to proton translocation.</text>
</comment>
<evidence type="ECO:0000256" key="11">
    <source>
        <dbReference type="ARBA" id="ARBA00025614"/>
    </source>
</evidence>
<dbReference type="Pfam" id="PF00430">
    <property type="entry name" value="ATP-synt_B"/>
    <property type="match status" value="1"/>
</dbReference>
<evidence type="ECO:0000256" key="16">
    <source>
        <dbReference type="SAM" id="SignalP"/>
    </source>
</evidence>
<evidence type="ECO:0000256" key="4">
    <source>
        <dbReference type="ARBA" id="ARBA00022692"/>
    </source>
</evidence>
<dbReference type="HAMAP" id="MF_01398">
    <property type="entry name" value="ATP_synth_b_bprime"/>
    <property type="match status" value="1"/>
</dbReference>
<keyword evidence="3 13" id="KW-0138">CF(0)</keyword>
<evidence type="ECO:0000256" key="8">
    <source>
        <dbReference type="ARBA" id="ARBA00023136"/>
    </source>
</evidence>
<dbReference type="EMBL" id="FQYO01000005">
    <property type="protein sequence ID" value="SHJ13426.1"/>
    <property type="molecule type" value="Genomic_DNA"/>
</dbReference>
<comment type="function">
    <text evidence="11">Component of the F(0) channel, it forms part of the peripheral stalk, linking F(1) to F(0). The b'-subunit is a diverged and duplicated form of b found in plants and photosynthetic bacteria.</text>
</comment>
<dbReference type="GO" id="GO:0045259">
    <property type="term" value="C:proton-transporting ATP synthase complex"/>
    <property type="evidence" value="ECO:0007669"/>
    <property type="project" value="UniProtKB-KW"/>
</dbReference>
<evidence type="ECO:0000313" key="18">
    <source>
        <dbReference type="Proteomes" id="UP000184292"/>
    </source>
</evidence>
<protein>
    <recommendedName>
        <fullName evidence="13">ATP synthase subunit b</fullName>
    </recommendedName>
    <alternativeName>
        <fullName evidence="13">ATP synthase F(0) sector subunit b</fullName>
    </alternativeName>
    <alternativeName>
        <fullName evidence="13">ATPase subunit I</fullName>
    </alternativeName>
    <alternativeName>
        <fullName evidence="13">F-type ATPase subunit b</fullName>
        <shortName evidence="13">F-ATPase subunit b</shortName>
    </alternativeName>
</protein>
<evidence type="ECO:0000256" key="6">
    <source>
        <dbReference type="ARBA" id="ARBA00022989"/>
    </source>
</evidence>
<evidence type="ECO:0000256" key="13">
    <source>
        <dbReference type="HAMAP-Rule" id="MF_01398"/>
    </source>
</evidence>
<comment type="similarity">
    <text evidence="1 13 14">Belongs to the ATPase B chain family.</text>
</comment>